<dbReference type="Pfam" id="PF14849">
    <property type="entry name" value="YidC_periplas"/>
    <property type="match status" value="1"/>
</dbReference>
<dbReference type="InterPro" id="IPR019998">
    <property type="entry name" value="Membr_insert_YidC"/>
</dbReference>
<keyword evidence="6 13" id="KW-0812">Transmembrane</keyword>
<accession>A0ABY5L2Y5</accession>
<evidence type="ECO:0000256" key="12">
    <source>
        <dbReference type="ARBA" id="ARBA00033342"/>
    </source>
</evidence>
<dbReference type="RefSeq" id="WP_256504974.1">
    <property type="nucleotide sequence ID" value="NZ_CP101740.1"/>
</dbReference>
<evidence type="ECO:0000256" key="8">
    <source>
        <dbReference type="ARBA" id="ARBA00022989"/>
    </source>
</evidence>
<evidence type="ECO:0000256" key="4">
    <source>
        <dbReference type="ARBA" id="ARBA00022448"/>
    </source>
</evidence>
<dbReference type="PANTHER" id="PTHR12428">
    <property type="entry name" value="OXA1"/>
    <property type="match status" value="1"/>
</dbReference>
<feature type="domain" description="Membrane insertase YidC/Oxa/ALB C-terminal" evidence="14">
    <location>
        <begin position="359"/>
        <end position="556"/>
    </location>
</feature>
<dbReference type="InterPro" id="IPR028053">
    <property type="entry name" value="Membr_insert_YidC_N"/>
</dbReference>
<dbReference type="InterPro" id="IPR001708">
    <property type="entry name" value="YidC/ALB3/OXA1/COX18"/>
</dbReference>
<evidence type="ECO:0000256" key="5">
    <source>
        <dbReference type="ARBA" id="ARBA00022475"/>
    </source>
</evidence>
<feature type="transmembrane region" description="Helical" evidence="13">
    <location>
        <begin position="422"/>
        <end position="442"/>
    </location>
</feature>
<evidence type="ECO:0000256" key="7">
    <source>
        <dbReference type="ARBA" id="ARBA00022927"/>
    </source>
</evidence>
<feature type="transmembrane region" description="Helical" evidence="13">
    <location>
        <begin position="517"/>
        <end position="540"/>
    </location>
</feature>
<dbReference type="NCBIfam" id="NF002353">
    <property type="entry name" value="PRK01318.1-4"/>
    <property type="match status" value="1"/>
</dbReference>
<evidence type="ECO:0000256" key="9">
    <source>
        <dbReference type="ARBA" id="ARBA00023136"/>
    </source>
</evidence>
<dbReference type="HAMAP" id="MF_01810">
    <property type="entry name" value="YidC_type1"/>
    <property type="match status" value="1"/>
</dbReference>
<evidence type="ECO:0000256" key="1">
    <source>
        <dbReference type="ARBA" id="ARBA00004429"/>
    </source>
</evidence>
<reference evidence="16" key="1">
    <citation type="submission" date="2022-07" db="EMBL/GenBank/DDBJ databases">
        <title>Sphingomonas sp. nov., a novel bacterium isolated from the north slope of the Mount Everest.</title>
        <authorList>
            <person name="Cui X."/>
            <person name="Liu Y."/>
        </authorList>
    </citation>
    <scope>NUCLEOTIDE SEQUENCE</scope>
    <source>
        <strain evidence="16">S5-59</strain>
    </source>
</reference>
<dbReference type="NCBIfam" id="TIGR03592">
    <property type="entry name" value="yidC_oxa1_cterm"/>
    <property type="match status" value="1"/>
</dbReference>
<dbReference type="CDD" id="cd19961">
    <property type="entry name" value="EcYidC-like_peri"/>
    <property type="match status" value="1"/>
</dbReference>
<feature type="transmembrane region" description="Helical" evidence="13">
    <location>
        <begin position="351"/>
        <end position="374"/>
    </location>
</feature>
<evidence type="ECO:0000256" key="10">
    <source>
        <dbReference type="ARBA" id="ARBA00023186"/>
    </source>
</evidence>
<dbReference type="Pfam" id="PF02096">
    <property type="entry name" value="60KD_IMP"/>
    <property type="match status" value="1"/>
</dbReference>
<evidence type="ECO:0000259" key="15">
    <source>
        <dbReference type="Pfam" id="PF14849"/>
    </source>
</evidence>
<keyword evidence="4 13" id="KW-0813">Transport</keyword>
<evidence type="ECO:0000256" key="11">
    <source>
        <dbReference type="ARBA" id="ARBA00033245"/>
    </source>
</evidence>
<keyword evidence="10 13" id="KW-0143">Chaperone</keyword>
<dbReference type="Proteomes" id="UP001058533">
    <property type="component" value="Chromosome"/>
</dbReference>
<gene>
    <name evidence="13 16" type="primary">yidC</name>
    <name evidence="16" type="ORF">NMP03_08725</name>
</gene>
<dbReference type="Gene3D" id="2.70.98.90">
    <property type="match status" value="1"/>
</dbReference>
<comment type="similarity">
    <text evidence="2 13">Belongs to the OXA1/ALB3/YidC family. Type 1 subfamily.</text>
</comment>
<evidence type="ECO:0000313" key="16">
    <source>
        <dbReference type="EMBL" id="UUL81310.1"/>
    </source>
</evidence>
<protein>
    <recommendedName>
        <fullName evidence="3 13">Membrane protein insertase YidC</fullName>
    </recommendedName>
    <alternativeName>
        <fullName evidence="12 13">Foldase YidC</fullName>
    </alternativeName>
    <alternativeName>
        <fullName evidence="11 13">Membrane integrase YidC</fullName>
    </alternativeName>
    <alternativeName>
        <fullName evidence="13">Membrane protein YidC</fullName>
    </alternativeName>
</protein>
<name>A0ABY5L2Y5_9SPHN</name>
<evidence type="ECO:0000256" key="6">
    <source>
        <dbReference type="ARBA" id="ARBA00022692"/>
    </source>
</evidence>
<dbReference type="InterPro" id="IPR047196">
    <property type="entry name" value="YidC_ALB_C"/>
</dbReference>
<dbReference type="InterPro" id="IPR028055">
    <property type="entry name" value="YidC/Oxa/ALB_C"/>
</dbReference>
<keyword evidence="8 13" id="KW-1133">Transmembrane helix</keyword>
<comment type="function">
    <text evidence="13">Required for the insertion and/or proper folding and/or complex formation of integral membrane proteins into the membrane. Involved in integration of membrane proteins that insert both dependently and independently of the Sec translocase complex, as well as at least some lipoproteins. Aids folding of multispanning membrane proteins.</text>
</comment>
<keyword evidence="5 13" id="KW-1003">Cell membrane</keyword>
<evidence type="ECO:0000256" key="13">
    <source>
        <dbReference type="HAMAP-Rule" id="MF_01810"/>
    </source>
</evidence>
<evidence type="ECO:0000256" key="3">
    <source>
        <dbReference type="ARBA" id="ARBA00015325"/>
    </source>
</evidence>
<sequence length="567" mass="63040">MKEEQKNFVIFAVLAAFILFGFPLVSGYFFPTANPPVTKIEGGKTTVLPKPQADPAADTGAAVRNRSEVIAESPRVRIDTPTLSGSINLKGARIDDLVLKQYDETIAKNSPPIRLLSPAGSANAYFAGFGWRSSSVAAPDADTVWRATGDVLSPGRPITLDADNGQGQRFRIELSIDEDYMFTARQTVANGGQAPIAVTPYGYLSRRGASTDVDQWVAHVGPIAVRDGSAVYRDYDEVAEEATRYPTTGGWAGFTDQYWLTALVPDQQTPVELQLRSGANGQFQADYAQRDAVTIAPGTTATQTARFFAGAKEVRLIDRYEGQLGIVQFDKAIDWGWFRIIEKPIFYYLDWLFRLVGNFGVAIILLTLTIRLLLFPIAQKQFASMASMRAIQPKLKALQEKHKEDKPKLQQEMMALYKTEKVNPLAGCLPMLLQIPIMFALYKVLILTIEMRHQPFVAWIKDLSAPDPLTPLNLFGLLAFTPPSFIAIGVVPILLGISMYFQFKLNPAPMDEVQKQVFAIMPWMLMFVMAPFAVGLQVYWITSNVLTMAQQWWLYRQHPALKTAPAK</sequence>
<dbReference type="NCBIfam" id="TIGR03593">
    <property type="entry name" value="yidC_nterm"/>
    <property type="match status" value="1"/>
</dbReference>
<dbReference type="PRINTS" id="PR01900">
    <property type="entry name" value="YIDCPROTEIN"/>
</dbReference>
<dbReference type="PANTHER" id="PTHR12428:SF65">
    <property type="entry name" value="CYTOCHROME C OXIDASE ASSEMBLY PROTEIN COX18, MITOCHONDRIAL"/>
    <property type="match status" value="1"/>
</dbReference>
<dbReference type="PRINTS" id="PR00701">
    <property type="entry name" value="60KDINNERMP"/>
</dbReference>
<evidence type="ECO:0000313" key="17">
    <source>
        <dbReference type="Proteomes" id="UP001058533"/>
    </source>
</evidence>
<dbReference type="InterPro" id="IPR038221">
    <property type="entry name" value="YidC_periplasmic_sf"/>
</dbReference>
<comment type="subunit">
    <text evidence="13">Interacts with the Sec translocase complex via SecD. Specifically interacts with transmembrane segments of nascent integral membrane proteins during membrane integration.</text>
</comment>
<proteinExistence type="inferred from homology"/>
<comment type="subcellular location">
    <subcellularLocation>
        <location evidence="1">Cell inner membrane</location>
        <topology evidence="1">Multi-pass membrane protein</topology>
    </subcellularLocation>
    <subcellularLocation>
        <location evidence="13">Cell membrane</location>
        <topology evidence="13">Multi-pass membrane protein</topology>
    </subcellularLocation>
</comment>
<evidence type="ECO:0000259" key="14">
    <source>
        <dbReference type="Pfam" id="PF02096"/>
    </source>
</evidence>
<dbReference type="EMBL" id="CP101740">
    <property type="protein sequence ID" value="UUL81310.1"/>
    <property type="molecule type" value="Genomic_DNA"/>
</dbReference>
<organism evidence="16 17">
    <name type="scientific">Sphingomonas qomolangmaensis</name>
    <dbReference type="NCBI Taxonomy" id="2918765"/>
    <lineage>
        <taxon>Bacteria</taxon>
        <taxon>Pseudomonadati</taxon>
        <taxon>Pseudomonadota</taxon>
        <taxon>Alphaproteobacteria</taxon>
        <taxon>Sphingomonadales</taxon>
        <taxon>Sphingomonadaceae</taxon>
        <taxon>Sphingomonas</taxon>
    </lineage>
</organism>
<dbReference type="CDD" id="cd20070">
    <property type="entry name" value="5TM_YidC_Alb3"/>
    <property type="match status" value="1"/>
</dbReference>
<keyword evidence="9 13" id="KW-0472">Membrane</keyword>
<evidence type="ECO:0000256" key="2">
    <source>
        <dbReference type="ARBA" id="ARBA00010527"/>
    </source>
</evidence>
<feature type="transmembrane region" description="Helical" evidence="13">
    <location>
        <begin position="474"/>
        <end position="497"/>
    </location>
</feature>
<keyword evidence="17" id="KW-1185">Reference proteome</keyword>
<keyword evidence="7 13" id="KW-0653">Protein transport</keyword>
<feature type="domain" description="Membrane insertase YidC N-terminal" evidence="15">
    <location>
        <begin position="75"/>
        <end position="347"/>
    </location>
</feature>